<evidence type="ECO:0000256" key="1">
    <source>
        <dbReference type="ARBA" id="ARBA00022722"/>
    </source>
</evidence>
<feature type="domain" description="Exonuclease" evidence="4">
    <location>
        <begin position="22"/>
        <end position="195"/>
    </location>
</feature>
<keyword evidence="6" id="KW-1185">Reference proteome</keyword>
<dbReference type="Pfam" id="PF00929">
    <property type="entry name" value="RNase_T"/>
    <property type="match status" value="1"/>
</dbReference>
<dbReference type="SMART" id="SM00479">
    <property type="entry name" value="EXOIII"/>
    <property type="match status" value="1"/>
</dbReference>
<gene>
    <name evidence="5" type="ORF">ACFOEE_16910</name>
</gene>
<dbReference type="InterPro" id="IPR036397">
    <property type="entry name" value="RNaseH_sf"/>
</dbReference>
<keyword evidence="1" id="KW-0540">Nuclease</keyword>
<evidence type="ECO:0000313" key="5">
    <source>
        <dbReference type="EMBL" id="MFC3034189.1"/>
    </source>
</evidence>
<keyword evidence="3 5" id="KW-0269">Exonuclease</keyword>
<dbReference type="RefSeq" id="WP_377127011.1">
    <property type="nucleotide sequence ID" value="NZ_JBHRSD010000034.1"/>
</dbReference>
<evidence type="ECO:0000256" key="2">
    <source>
        <dbReference type="ARBA" id="ARBA00022801"/>
    </source>
</evidence>
<comment type="caution">
    <text evidence="5">The sequence shown here is derived from an EMBL/GenBank/DDBJ whole genome shotgun (WGS) entry which is preliminary data.</text>
</comment>
<dbReference type="InterPro" id="IPR013520">
    <property type="entry name" value="Ribonucl_H"/>
</dbReference>
<dbReference type="CDD" id="cd06127">
    <property type="entry name" value="DEDDh"/>
    <property type="match status" value="1"/>
</dbReference>
<dbReference type="PANTHER" id="PTHR30231:SF4">
    <property type="entry name" value="PROTEIN NEN2"/>
    <property type="match status" value="1"/>
</dbReference>
<dbReference type="Gene3D" id="3.30.420.10">
    <property type="entry name" value="Ribonuclease H-like superfamily/Ribonuclease H"/>
    <property type="match status" value="1"/>
</dbReference>
<dbReference type="PANTHER" id="PTHR30231">
    <property type="entry name" value="DNA POLYMERASE III SUBUNIT EPSILON"/>
    <property type="match status" value="1"/>
</dbReference>
<name>A0ABV7CNI5_9GAMM</name>
<evidence type="ECO:0000313" key="6">
    <source>
        <dbReference type="Proteomes" id="UP001595453"/>
    </source>
</evidence>
<dbReference type="Proteomes" id="UP001595453">
    <property type="component" value="Unassembled WGS sequence"/>
</dbReference>
<keyword evidence="2" id="KW-0378">Hydrolase</keyword>
<proteinExistence type="predicted"/>
<dbReference type="EMBL" id="JBHRSD010000034">
    <property type="protein sequence ID" value="MFC3034189.1"/>
    <property type="molecule type" value="Genomic_DNA"/>
</dbReference>
<sequence length="205" mass="23366">MRFLKRQWRRWQSAQQTLSEVEILVLDLELTGLDPRQHEIVSAAWVPIKAGRIQLGGAEHWLNRDVKQLAQSPVYHGVSHAHLAAGCALEEFVEALRRAVHNRIVLCHHAHLDLSFIRNLLRSQQCIAEPRLVLDSMWLERRRLLQQGKEIGQDDLTLAACRARYQLPPYQEHHALSDALATAELFLAQTVTMGSADSLRLAKLL</sequence>
<protein>
    <submittedName>
        <fullName evidence="5">Exonuclease domain-containing protein</fullName>
    </submittedName>
</protein>
<dbReference type="GO" id="GO:0004527">
    <property type="term" value="F:exonuclease activity"/>
    <property type="evidence" value="ECO:0007669"/>
    <property type="project" value="UniProtKB-KW"/>
</dbReference>
<accession>A0ABV7CNI5</accession>
<reference evidence="6" key="1">
    <citation type="journal article" date="2019" name="Int. J. Syst. Evol. Microbiol.">
        <title>The Global Catalogue of Microorganisms (GCM) 10K type strain sequencing project: providing services to taxonomists for standard genome sequencing and annotation.</title>
        <authorList>
            <consortium name="The Broad Institute Genomics Platform"/>
            <consortium name="The Broad Institute Genome Sequencing Center for Infectious Disease"/>
            <person name="Wu L."/>
            <person name="Ma J."/>
        </authorList>
    </citation>
    <scope>NUCLEOTIDE SEQUENCE [LARGE SCALE GENOMIC DNA]</scope>
    <source>
        <strain evidence="6">KCTC 42730</strain>
    </source>
</reference>
<evidence type="ECO:0000256" key="3">
    <source>
        <dbReference type="ARBA" id="ARBA00022839"/>
    </source>
</evidence>
<evidence type="ECO:0000259" key="4">
    <source>
        <dbReference type="SMART" id="SM00479"/>
    </source>
</evidence>
<dbReference type="InterPro" id="IPR012337">
    <property type="entry name" value="RNaseH-like_sf"/>
</dbReference>
<dbReference type="SUPFAM" id="SSF53098">
    <property type="entry name" value="Ribonuclease H-like"/>
    <property type="match status" value="1"/>
</dbReference>
<organism evidence="5 6">
    <name type="scientific">Pseudoalteromonas fenneropenaei</name>
    <dbReference type="NCBI Taxonomy" id="1737459"/>
    <lineage>
        <taxon>Bacteria</taxon>
        <taxon>Pseudomonadati</taxon>
        <taxon>Pseudomonadota</taxon>
        <taxon>Gammaproteobacteria</taxon>
        <taxon>Alteromonadales</taxon>
        <taxon>Pseudoalteromonadaceae</taxon>
        <taxon>Pseudoalteromonas</taxon>
    </lineage>
</organism>